<evidence type="ECO:0000313" key="2">
    <source>
        <dbReference type="Proteomes" id="UP000523087"/>
    </source>
</evidence>
<dbReference type="AlphaFoldDB" id="A0A7W0BXB6"/>
<accession>A0A7W0BXB6</accession>
<reference evidence="1 2" key="1">
    <citation type="submission" date="2020-07" db="EMBL/GenBank/DDBJ databases">
        <title>Genomic Encyclopedia of Type Strains, Phase IV (KMG-IV): sequencing the most valuable type-strain genomes for metagenomic binning, comparative biology and taxonomic classification.</title>
        <authorList>
            <person name="Goeker M."/>
        </authorList>
    </citation>
    <scope>NUCLEOTIDE SEQUENCE [LARGE SCALE GENOMIC DNA]</scope>
    <source>
        <strain evidence="1 2">DSM 15730</strain>
    </source>
</reference>
<dbReference type="Proteomes" id="UP000523087">
    <property type="component" value="Unassembled WGS sequence"/>
</dbReference>
<evidence type="ECO:0000313" key="1">
    <source>
        <dbReference type="EMBL" id="MBA2873400.1"/>
    </source>
</evidence>
<keyword evidence="2" id="KW-1185">Reference proteome</keyword>
<sequence length="208" mass="24001">MGLEVIKGTYDSVFSLGDLCLTAIQLKKNNLRPFSGVLDWMASPSLSNVNRLLRNRFAGFMDLPNLRIIGYATDQLICVSDDAYQIVSNHDFEVGKNTLSYLGGYPEVKEKFDRRIRRFLEKMETSQRILFVRTEGTFEEVLELESVLSEMVKNDFRILLVNHSNVNGIVEKNWPIERVCVVELPNHDKWNANDHYWKTIFDGVHLSV</sequence>
<name>A0A7W0BXB6_9BACL</name>
<comment type="caution">
    <text evidence="1">The sequence shown here is derived from an EMBL/GenBank/DDBJ whole genome shotgun (WGS) entry which is preliminary data.</text>
</comment>
<dbReference type="RefSeq" id="WP_181554339.1">
    <property type="nucleotide sequence ID" value="NZ_CP064060.1"/>
</dbReference>
<gene>
    <name evidence="1" type="ORF">HNR31_000152</name>
</gene>
<proteinExistence type="predicted"/>
<protein>
    <recommendedName>
        <fullName evidence="3">Peptidase</fullName>
    </recommendedName>
</protein>
<dbReference type="EMBL" id="JACDUT010000001">
    <property type="protein sequence ID" value="MBA2873400.1"/>
    <property type="molecule type" value="Genomic_DNA"/>
</dbReference>
<evidence type="ECO:0008006" key="3">
    <source>
        <dbReference type="Google" id="ProtNLM"/>
    </source>
</evidence>
<dbReference type="Pfam" id="PF08795">
    <property type="entry name" value="DUF1796"/>
    <property type="match status" value="1"/>
</dbReference>
<organism evidence="1 2">
    <name type="scientific">Thermaerobacillus caldiproteolyticus</name>
    <dbReference type="NCBI Taxonomy" id="247480"/>
    <lineage>
        <taxon>Bacteria</taxon>
        <taxon>Bacillati</taxon>
        <taxon>Bacillota</taxon>
        <taxon>Bacilli</taxon>
        <taxon>Bacillales</taxon>
        <taxon>Anoxybacillaceae</taxon>
        <taxon>Thermaerobacillus</taxon>
    </lineage>
</organism>
<dbReference type="InterPro" id="IPR014903">
    <property type="entry name" value="DUF1796"/>
</dbReference>